<dbReference type="EMBL" id="PP179316">
    <property type="protein sequence ID" value="XAI69953.1"/>
    <property type="molecule type" value="Genomic_DNA"/>
</dbReference>
<dbReference type="InterPro" id="IPR053802">
    <property type="entry name" value="DUF6950"/>
</dbReference>
<protein>
    <submittedName>
        <fullName evidence="2">Tail fiber protein</fullName>
    </submittedName>
</protein>
<name>A0AAU6W097_9VIRU</name>
<sequence length="142" mass="15962">MDIDSYMSECLNAPFKWGAFDCCLFAAGAIQCATGVDCMAETRSYNSEQSAAIVLNKHFGTLVVRDIFLQIARRFDAHNIALHDARNGDIVCVQWPKKFIKPCEIDQSCGLGVFYRNRVLACSSHGLITIPSTHRIIDIWRF</sequence>
<accession>A0AAU6W097</accession>
<dbReference type="Pfam" id="PF22262">
    <property type="entry name" value="DUF6950"/>
    <property type="match status" value="1"/>
</dbReference>
<gene>
    <name evidence="2" type="ORF">Pavpe01_00041</name>
</gene>
<reference evidence="2" key="1">
    <citation type="journal article" date="2024" name="J. Gen. Virol.">
        <title>Novel phages of Pseudomonas syringae unveil numerous potential auxiliary metabolic genes.</title>
        <authorList>
            <person name="Feltin C."/>
            <person name="Garneau J.R."/>
            <person name="Morris C.E."/>
            <person name="Berard A."/>
            <person name="Torres-Barcelo C."/>
        </authorList>
    </citation>
    <scope>NUCLEOTIDE SEQUENCE</scope>
</reference>
<evidence type="ECO:0000313" key="2">
    <source>
        <dbReference type="EMBL" id="XAI69953.1"/>
    </source>
</evidence>
<feature type="domain" description="DUF6950" evidence="1">
    <location>
        <begin position="4"/>
        <end position="141"/>
    </location>
</feature>
<organism evidence="2">
    <name type="scientific">Pseudomonas phage Pavpe01</name>
    <dbReference type="NCBI Taxonomy" id="3138545"/>
    <lineage>
        <taxon>Viruses</taxon>
    </lineage>
</organism>
<proteinExistence type="predicted"/>
<evidence type="ECO:0000259" key="1">
    <source>
        <dbReference type="Pfam" id="PF22262"/>
    </source>
</evidence>